<evidence type="ECO:0000259" key="12">
    <source>
        <dbReference type="PROSITE" id="PS52015"/>
    </source>
</evidence>
<evidence type="ECO:0000256" key="4">
    <source>
        <dbReference type="ARBA" id="ARBA00022475"/>
    </source>
</evidence>
<evidence type="ECO:0000256" key="11">
    <source>
        <dbReference type="SAM" id="SignalP"/>
    </source>
</evidence>
<dbReference type="PANTHER" id="PTHR33446">
    <property type="entry name" value="PROTEIN TONB-RELATED"/>
    <property type="match status" value="1"/>
</dbReference>
<dbReference type="eggNOG" id="COG0810">
    <property type="taxonomic scope" value="Bacteria"/>
</dbReference>
<dbReference type="Proteomes" id="UP000001953">
    <property type="component" value="Chromosome"/>
</dbReference>
<evidence type="ECO:0000256" key="6">
    <source>
        <dbReference type="ARBA" id="ARBA00022692"/>
    </source>
</evidence>
<evidence type="ECO:0000256" key="3">
    <source>
        <dbReference type="ARBA" id="ARBA00022448"/>
    </source>
</evidence>
<reference evidence="13 14" key="1">
    <citation type="submission" date="2006-03" db="EMBL/GenBank/DDBJ databases">
        <title>Complete sequence of chromosome of Nitrobacter hamburgensis X14.</title>
        <authorList>
            <consortium name="US DOE Joint Genome Institute"/>
            <person name="Copeland A."/>
            <person name="Lucas S."/>
            <person name="Lapidus A."/>
            <person name="Barry K."/>
            <person name="Detter J.C."/>
            <person name="Glavina del Rio T."/>
            <person name="Hammon N."/>
            <person name="Israni S."/>
            <person name="Dalin E."/>
            <person name="Tice H."/>
            <person name="Pitluck S."/>
            <person name="Chain P."/>
            <person name="Malfatti S."/>
            <person name="Shin M."/>
            <person name="Vergez L."/>
            <person name="Schmutz J."/>
            <person name="Larimer F."/>
            <person name="Land M."/>
            <person name="Hauser L."/>
            <person name="Kyrpides N."/>
            <person name="Ivanova N."/>
            <person name="Ward B."/>
            <person name="Arp D."/>
            <person name="Klotz M."/>
            <person name="Stein L."/>
            <person name="O'Mullan G."/>
            <person name="Starkenburg S."/>
            <person name="Sayavedra L."/>
            <person name="Poret-Peterson A.T."/>
            <person name="Gentry M.E."/>
            <person name="Bruce D."/>
            <person name="Richardson P."/>
        </authorList>
    </citation>
    <scope>NUCLEOTIDE SEQUENCE [LARGE SCALE GENOMIC DNA]</scope>
    <source>
        <strain evidence="14">DSM 10229 / NCIMB 13809 / X14</strain>
    </source>
</reference>
<dbReference type="SUPFAM" id="SSF74653">
    <property type="entry name" value="TolA/TonB C-terminal domain"/>
    <property type="match status" value="1"/>
</dbReference>
<keyword evidence="11" id="KW-0732">Signal</keyword>
<gene>
    <name evidence="13" type="ordered locus">Nham_3641</name>
</gene>
<feature type="compositionally biased region" description="Basic and acidic residues" evidence="10">
    <location>
        <begin position="86"/>
        <end position="97"/>
    </location>
</feature>
<evidence type="ECO:0000256" key="1">
    <source>
        <dbReference type="ARBA" id="ARBA00004383"/>
    </source>
</evidence>
<evidence type="ECO:0000313" key="13">
    <source>
        <dbReference type="EMBL" id="ABE64369.1"/>
    </source>
</evidence>
<evidence type="ECO:0000256" key="9">
    <source>
        <dbReference type="ARBA" id="ARBA00023136"/>
    </source>
</evidence>
<dbReference type="PANTHER" id="PTHR33446:SF2">
    <property type="entry name" value="PROTEIN TONB"/>
    <property type="match status" value="1"/>
</dbReference>
<sequence>MSMSRPYRNVTRNELLRWGTCFVAMLSLHGAVAAALLMTPAEGDTFDAVTAIEVDFTTESFRDAEARDVAPGEEQMQTDEAPPPQEKAEVKTEKEPEPEPPLPQVAEPDVALETPPEQKKEEEEKKEDKEKTPNAAPPLVAASATTAPTAAAARKAQLVSWKRKLALHLQRSKRYPREAQIHRETGTSKVSFVIDRHGHVVSSKIVKGSGSEALDRETLELLQRAQPLPEPPKDVGGTQFAFTMPILFEFR</sequence>
<feature type="signal peptide" evidence="11">
    <location>
        <begin position="1"/>
        <end position="33"/>
    </location>
</feature>
<keyword evidence="9" id="KW-0472">Membrane</keyword>
<keyword evidence="8" id="KW-1133">Transmembrane helix</keyword>
<feature type="domain" description="TonB C-terminal" evidence="12">
    <location>
        <begin position="160"/>
        <end position="251"/>
    </location>
</feature>
<dbReference type="STRING" id="323097.Nham_3641"/>
<evidence type="ECO:0000313" key="14">
    <source>
        <dbReference type="Proteomes" id="UP000001953"/>
    </source>
</evidence>
<dbReference type="EMBL" id="CP000319">
    <property type="protein sequence ID" value="ABE64369.1"/>
    <property type="molecule type" value="Genomic_DNA"/>
</dbReference>
<evidence type="ECO:0000256" key="8">
    <source>
        <dbReference type="ARBA" id="ARBA00022989"/>
    </source>
</evidence>
<dbReference type="GO" id="GO:0055085">
    <property type="term" value="P:transmembrane transport"/>
    <property type="evidence" value="ECO:0007669"/>
    <property type="project" value="InterPro"/>
</dbReference>
<dbReference type="Pfam" id="PF03544">
    <property type="entry name" value="TonB_C"/>
    <property type="match status" value="1"/>
</dbReference>
<feature type="region of interest" description="Disordered" evidence="10">
    <location>
        <begin position="67"/>
        <end position="140"/>
    </location>
</feature>
<keyword evidence="3" id="KW-0813">Transport</keyword>
<dbReference type="GO" id="GO:0031992">
    <property type="term" value="F:energy transducer activity"/>
    <property type="evidence" value="ECO:0007669"/>
    <property type="project" value="TreeGrafter"/>
</dbReference>
<evidence type="ECO:0000256" key="10">
    <source>
        <dbReference type="SAM" id="MobiDB-lite"/>
    </source>
</evidence>
<keyword evidence="5" id="KW-0997">Cell inner membrane</keyword>
<organism evidence="13 14">
    <name type="scientific">Nitrobacter hamburgensis (strain DSM 10229 / NCIMB 13809 / X14)</name>
    <dbReference type="NCBI Taxonomy" id="323097"/>
    <lineage>
        <taxon>Bacteria</taxon>
        <taxon>Pseudomonadati</taxon>
        <taxon>Pseudomonadota</taxon>
        <taxon>Alphaproteobacteria</taxon>
        <taxon>Hyphomicrobiales</taxon>
        <taxon>Nitrobacteraceae</taxon>
        <taxon>Nitrobacter</taxon>
    </lineage>
</organism>
<dbReference type="AlphaFoldDB" id="Q1QHC8"/>
<keyword evidence="14" id="KW-1185">Reference proteome</keyword>
<evidence type="ECO:0000256" key="5">
    <source>
        <dbReference type="ARBA" id="ARBA00022519"/>
    </source>
</evidence>
<dbReference type="Gene3D" id="3.30.1150.10">
    <property type="match status" value="1"/>
</dbReference>
<feature type="compositionally biased region" description="Basic and acidic residues" evidence="10">
    <location>
        <begin position="116"/>
        <end position="132"/>
    </location>
</feature>
<keyword evidence="4" id="KW-1003">Cell membrane</keyword>
<keyword evidence="7" id="KW-0653">Protein transport</keyword>
<comment type="similarity">
    <text evidence="2">Belongs to the TonB family.</text>
</comment>
<dbReference type="GO" id="GO:0098797">
    <property type="term" value="C:plasma membrane protein complex"/>
    <property type="evidence" value="ECO:0007669"/>
    <property type="project" value="TreeGrafter"/>
</dbReference>
<evidence type="ECO:0000256" key="7">
    <source>
        <dbReference type="ARBA" id="ARBA00022927"/>
    </source>
</evidence>
<feature type="chain" id="PRO_5004195849" evidence="11">
    <location>
        <begin position="34"/>
        <end position="251"/>
    </location>
</feature>
<dbReference type="PROSITE" id="PS52015">
    <property type="entry name" value="TONB_CTD"/>
    <property type="match status" value="1"/>
</dbReference>
<comment type="subcellular location">
    <subcellularLocation>
        <location evidence="1">Cell inner membrane</location>
        <topology evidence="1">Single-pass membrane protein</topology>
        <orientation evidence="1">Periplasmic side</orientation>
    </subcellularLocation>
</comment>
<evidence type="ECO:0000256" key="2">
    <source>
        <dbReference type="ARBA" id="ARBA00006555"/>
    </source>
</evidence>
<dbReference type="InterPro" id="IPR037682">
    <property type="entry name" value="TonB_C"/>
</dbReference>
<protein>
    <submittedName>
        <fullName evidence="13">Outer membrane transport energization protein TonB</fullName>
    </submittedName>
</protein>
<dbReference type="InterPro" id="IPR051045">
    <property type="entry name" value="TonB-dependent_transducer"/>
</dbReference>
<dbReference type="KEGG" id="nha:Nham_3641"/>
<dbReference type="HOGENOM" id="CLU_076333_2_0_5"/>
<dbReference type="NCBIfam" id="TIGR01352">
    <property type="entry name" value="tonB_Cterm"/>
    <property type="match status" value="1"/>
</dbReference>
<dbReference type="InterPro" id="IPR006260">
    <property type="entry name" value="TonB/TolA_C"/>
</dbReference>
<keyword evidence="6" id="KW-0812">Transmembrane</keyword>
<proteinExistence type="inferred from homology"/>
<dbReference type="GO" id="GO:0015031">
    <property type="term" value="P:protein transport"/>
    <property type="evidence" value="ECO:0007669"/>
    <property type="project" value="UniProtKB-KW"/>
</dbReference>
<accession>Q1QHC8</accession>
<name>Q1QHC8_NITHX</name>
<dbReference type="OrthoDB" id="8215632at2"/>
<dbReference type="RefSeq" id="WP_011512010.1">
    <property type="nucleotide sequence ID" value="NC_007964.1"/>
</dbReference>